<protein>
    <submittedName>
        <fullName evidence="3">Uncharacterized protein</fullName>
    </submittedName>
</protein>
<feature type="transmembrane region" description="Helical" evidence="2">
    <location>
        <begin position="26"/>
        <end position="49"/>
    </location>
</feature>
<keyword evidence="2" id="KW-0812">Transmembrane</keyword>
<accession>A0A409VY49</accession>
<feature type="region of interest" description="Disordered" evidence="1">
    <location>
        <begin position="457"/>
        <end position="507"/>
    </location>
</feature>
<dbReference type="OrthoDB" id="2527908at2759"/>
<feature type="compositionally biased region" description="Low complexity" evidence="1">
    <location>
        <begin position="420"/>
        <end position="434"/>
    </location>
</feature>
<sequence length="507" mass="54196">MLTLTVSSSHGGLLQKFTRQLRLRRASVLAFEALQLILQVVLDIVSFYIPSIVAPCPRLNAKMPIPFTHLWSVWVVLISVVAPSVAQTHGLFQWGFTNEALSTSIPTCMTLGIVVKSANVTANSTNGTPPYYMISFAVGGTPMTTFIGTDENDLKWTVTQPPGSQLVLSVVDANGSAGGVPPQILTVIPGQTTSCVVQEPKSPSFTLTANVTDKLTTCQPWGLTVKGGAPPYNVTLLQPNSPVVTNVTMPFGLDRFTFIDRANTDSQLVGRWAYGTPIITTTGSNDTDCVGLVSSSGNNTLIEQQEAAVAAVGKRHRAVVIAVVVTLLLLFLGVGVAVFYFLRKRRLEAEAEEARTMPTQFIGIDTKIVSINNYLEPSNSSPISGKAALALQDLENSRMQAQSSPAERSPTATLVALPYSGSIEGSSRPGRPSSNPAFATFPTTSIRRSAKLLEASGNSRQFVRRPPVHITSGGDAEPVIQHEDAGSVTELPPPYADQARRARHNSS</sequence>
<evidence type="ECO:0000313" key="3">
    <source>
        <dbReference type="EMBL" id="PPQ71177.1"/>
    </source>
</evidence>
<feature type="region of interest" description="Disordered" evidence="1">
    <location>
        <begin position="420"/>
        <end position="442"/>
    </location>
</feature>
<dbReference type="InParanoid" id="A0A409VY49"/>
<evidence type="ECO:0000256" key="2">
    <source>
        <dbReference type="SAM" id="Phobius"/>
    </source>
</evidence>
<evidence type="ECO:0000313" key="4">
    <source>
        <dbReference type="Proteomes" id="UP000284706"/>
    </source>
</evidence>
<dbReference type="AlphaFoldDB" id="A0A409VY49"/>
<gene>
    <name evidence="3" type="ORF">CVT26_011038</name>
</gene>
<keyword evidence="2" id="KW-1133">Transmembrane helix</keyword>
<reference evidence="3 4" key="1">
    <citation type="journal article" date="2018" name="Evol. Lett.">
        <title>Horizontal gene cluster transfer increased hallucinogenic mushroom diversity.</title>
        <authorList>
            <person name="Reynolds H.T."/>
            <person name="Vijayakumar V."/>
            <person name="Gluck-Thaler E."/>
            <person name="Korotkin H.B."/>
            <person name="Matheny P.B."/>
            <person name="Slot J.C."/>
        </authorList>
    </citation>
    <scope>NUCLEOTIDE SEQUENCE [LARGE SCALE GENOMIC DNA]</scope>
    <source>
        <strain evidence="3 4">SRW20</strain>
    </source>
</reference>
<feature type="transmembrane region" description="Helical" evidence="2">
    <location>
        <begin position="69"/>
        <end position="86"/>
    </location>
</feature>
<keyword evidence="4" id="KW-1185">Reference proteome</keyword>
<dbReference type="EMBL" id="NHYE01005513">
    <property type="protein sequence ID" value="PPQ71177.1"/>
    <property type="molecule type" value="Genomic_DNA"/>
</dbReference>
<organism evidence="3 4">
    <name type="scientific">Gymnopilus dilepis</name>
    <dbReference type="NCBI Taxonomy" id="231916"/>
    <lineage>
        <taxon>Eukaryota</taxon>
        <taxon>Fungi</taxon>
        <taxon>Dikarya</taxon>
        <taxon>Basidiomycota</taxon>
        <taxon>Agaricomycotina</taxon>
        <taxon>Agaricomycetes</taxon>
        <taxon>Agaricomycetidae</taxon>
        <taxon>Agaricales</taxon>
        <taxon>Agaricineae</taxon>
        <taxon>Hymenogastraceae</taxon>
        <taxon>Gymnopilus</taxon>
    </lineage>
</organism>
<proteinExistence type="predicted"/>
<comment type="caution">
    <text evidence="3">The sequence shown here is derived from an EMBL/GenBank/DDBJ whole genome shotgun (WGS) entry which is preliminary data.</text>
</comment>
<evidence type="ECO:0000256" key="1">
    <source>
        <dbReference type="SAM" id="MobiDB-lite"/>
    </source>
</evidence>
<feature type="transmembrane region" description="Helical" evidence="2">
    <location>
        <begin position="318"/>
        <end position="342"/>
    </location>
</feature>
<name>A0A409VY49_9AGAR</name>
<keyword evidence="2" id="KW-0472">Membrane</keyword>
<dbReference type="Proteomes" id="UP000284706">
    <property type="component" value="Unassembled WGS sequence"/>
</dbReference>